<evidence type="ECO:0000256" key="1">
    <source>
        <dbReference type="ARBA" id="ARBA00022630"/>
    </source>
</evidence>
<dbReference type="InterPro" id="IPR036318">
    <property type="entry name" value="FAD-bd_PCMH-like_sf"/>
</dbReference>
<evidence type="ECO:0000256" key="3">
    <source>
        <dbReference type="SAM" id="Phobius"/>
    </source>
</evidence>
<dbReference type="InterPro" id="IPR016169">
    <property type="entry name" value="FAD-bd_PCMH_sub2"/>
</dbReference>
<dbReference type="InterPro" id="IPR010031">
    <property type="entry name" value="FAD_lactone_oxidase-like"/>
</dbReference>
<dbReference type="EMBL" id="BAAAEI010000006">
    <property type="protein sequence ID" value="GAA0350098.1"/>
    <property type="molecule type" value="Genomic_DNA"/>
</dbReference>
<keyword evidence="3" id="KW-0812">Transmembrane</keyword>
<dbReference type="InterPro" id="IPR006094">
    <property type="entry name" value="Oxid_FAD_bind_N"/>
</dbReference>
<evidence type="ECO:0000259" key="4">
    <source>
        <dbReference type="PROSITE" id="PS51387"/>
    </source>
</evidence>
<dbReference type="InterPro" id="IPR016164">
    <property type="entry name" value="FAD-linked_Oxase-like_C"/>
</dbReference>
<dbReference type="Gene3D" id="3.30.465.10">
    <property type="match status" value="1"/>
</dbReference>
<evidence type="ECO:0000313" key="6">
    <source>
        <dbReference type="Proteomes" id="UP001501757"/>
    </source>
</evidence>
<dbReference type="Pfam" id="PF01565">
    <property type="entry name" value="FAD_binding_4"/>
    <property type="match status" value="1"/>
</dbReference>
<evidence type="ECO:0000256" key="2">
    <source>
        <dbReference type="ARBA" id="ARBA00022827"/>
    </source>
</evidence>
<dbReference type="Proteomes" id="UP001501757">
    <property type="component" value="Unassembled WGS sequence"/>
</dbReference>
<feature type="domain" description="FAD-binding PCMH-type" evidence="4">
    <location>
        <begin position="57"/>
        <end position="226"/>
    </location>
</feature>
<dbReference type="PANTHER" id="PTHR43762">
    <property type="entry name" value="L-GULONOLACTONE OXIDASE"/>
    <property type="match status" value="1"/>
</dbReference>
<proteinExistence type="predicted"/>
<feature type="transmembrane region" description="Helical" evidence="3">
    <location>
        <begin position="15"/>
        <end position="35"/>
    </location>
</feature>
<comment type="caution">
    <text evidence="5">The sequence shown here is derived from an EMBL/GenBank/DDBJ whole genome shotgun (WGS) entry which is preliminary data.</text>
</comment>
<name>A0ABP3GN94_9ALTE</name>
<dbReference type="PANTHER" id="PTHR43762:SF1">
    <property type="entry name" value="D-ARABINONO-1,4-LACTONE OXIDASE"/>
    <property type="match status" value="1"/>
</dbReference>
<organism evidence="5 6">
    <name type="scientific">Bowmanella denitrificans</name>
    <dbReference type="NCBI Taxonomy" id="366582"/>
    <lineage>
        <taxon>Bacteria</taxon>
        <taxon>Pseudomonadati</taxon>
        <taxon>Pseudomonadota</taxon>
        <taxon>Gammaproteobacteria</taxon>
        <taxon>Alteromonadales</taxon>
        <taxon>Alteromonadaceae</taxon>
        <taxon>Bowmanella</taxon>
    </lineage>
</organism>
<dbReference type="PROSITE" id="PS51387">
    <property type="entry name" value="FAD_PCMH"/>
    <property type="match status" value="1"/>
</dbReference>
<keyword evidence="1" id="KW-0285">Flavoprotein</keyword>
<protein>
    <recommendedName>
        <fullName evidence="4">FAD-binding PCMH-type domain-containing protein</fullName>
    </recommendedName>
</protein>
<reference evidence="6" key="1">
    <citation type="journal article" date="2019" name="Int. J. Syst. Evol. Microbiol.">
        <title>The Global Catalogue of Microorganisms (GCM) 10K type strain sequencing project: providing services to taxonomists for standard genome sequencing and annotation.</title>
        <authorList>
            <consortium name="The Broad Institute Genomics Platform"/>
            <consortium name="The Broad Institute Genome Sequencing Center for Infectious Disease"/>
            <person name="Wu L."/>
            <person name="Ma J."/>
        </authorList>
    </citation>
    <scope>NUCLEOTIDE SEQUENCE [LARGE SCALE GENOMIC DNA]</scope>
    <source>
        <strain evidence="6">JCM 13378</strain>
    </source>
</reference>
<dbReference type="SUPFAM" id="SSF55103">
    <property type="entry name" value="FAD-linked oxidases, C-terminal domain"/>
    <property type="match status" value="1"/>
</dbReference>
<keyword evidence="6" id="KW-1185">Reference proteome</keyword>
<keyword evidence="3" id="KW-1133">Transmembrane helix</keyword>
<gene>
    <name evidence="5" type="ORF">GCM10009092_13120</name>
</gene>
<keyword evidence="2" id="KW-0274">FAD</keyword>
<dbReference type="RefSeq" id="WP_343843197.1">
    <property type="nucleotide sequence ID" value="NZ_BAAAEI010000006.1"/>
</dbReference>
<keyword evidence="3" id="KW-0472">Membrane</keyword>
<accession>A0ABP3GN94</accession>
<sequence length="811" mass="92360">MGTVLKKLLKLPLKLLKWGGIAILLLGIATTVVIWSSGDSHFLPGPGQPLVTDVTQLNPVAVTKVTTPRTIEDIVSALQDSQGPVSIGGGRFSQGGQVSYPDSLHLDMRQFKQVLNLDVQAKEVTVQPGITWRDLQDVIDPHDLSIRIMQTYANFTVGGSISVNAHGRYIGEGPLAHSVKALKVVLADGSLISASREQNPDVFFGVIGGYGGLGVLVEATLWLTDNSRVERQDQKMPLADYKDYFFATLRDDANLVFHNADIYPPDFTRVRAVNWLKTDKPLTVNERLIPKQDNYYWTPKLAGIVADYDSGKWLRENLIDPLVYASDKVEWRNYEASYSVMELEPQDRQDVTYALREYFVPVQEFDRFAAKMAEIFQRHQANIINVSIRHAKADPGSLLAWARTETFAFVVYYQQGTDREAMKKVKAWSREMIDAVVSVGGSYYLPYQVFADESQFLAAYPRAPEYFALKQRLDPHYRFRNSLWRQHYPGEAIRGNQQAKFAQYQRGEEQTLLTIPEWYLVFNPQEYAAFLASGQHPSEFPFLDSIDRYWTLYDRVVAMTKDRYPHNDEYLTMLQVIGVSTTVEYLVKWAYEQSIGRFSQWTASAPTPEEAVIASAHQAYSELIFDKAWYEFDFAYWIDKVWQDTDFWGENFIRKLERKLAFTLEFGFKQGYAALIGYAAAATYEPAEGLVYLSAYVPEHAQLPDKVKILYQQNDAAILSLPRWGDFSRLMPSLAAAGVRFIDISGNKRISVSVLMNGELPLEHGKLMFSLPMVATADTRQAYLWVQVEQLHALLNELAQKQIRLEHIYDF</sequence>
<dbReference type="InterPro" id="IPR016166">
    <property type="entry name" value="FAD-bd_PCMH"/>
</dbReference>
<evidence type="ECO:0000313" key="5">
    <source>
        <dbReference type="EMBL" id="GAA0350098.1"/>
    </source>
</evidence>
<dbReference type="SUPFAM" id="SSF56176">
    <property type="entry name" value="FAD-binding/transporter-associated domain-like"/>
    <property type="match status" value="1"/>
</dbReference>